<protein>
    <recommendedName>
        <fullName evidence="3">Host recBCD nuclease inhibitor</fullName>
    </recommendedName>
</protein>
<gene>
    <name evidence="1" type="ORF">sh1_0027</name>
</gene>
<dbReference type="EMBL" id="KU687347">
    <property type="protein sequence ID" value="AMR59453.1"/>
    <property type="molecule type" value="Genomic_DNA"/>
</dbReference>
<reference evidence="1 2" key="1">
    <citation type="submission" date="2016-02" db="EMBL/GenBank/DDBJ databases">
        <title>Characterization of five Podoviridae phages infecting Citrobacter freundii.</title>
        <authorList>
            <person name="Hamdi S."/>
            <person name="Rousseau G.M."/>
            <person name="Labrie S.J."/>
            <person name="Saied Kourda R."/>
            <person name="Tremblay D.M."/>
            <person name="Moineau S."/>
            <person name="Ben Slama K."/>
        </authorList>
    </citation>
    <scope>NUCLEOTIDE SEQUENCE [LARGE SCALE GENOMIC DNA]</scope>
</reference>
<dbReference type="Proteomes" id="UP000203218">
    <property type="component" value="Segment"/>
</dbReference>
<proteinExistence type="predicted"/>
<name>A0A172JG16_9CAUD</name>
<sequence>MGGHSLWCALPETNGRLRMIMPKSDTVTMTRDAWNDVSTYIDKLEKDLEFLNALKACGVDNWDGYSDAVEMVYGEDDE</sequence>
<evidence type="ECO:0000313" key="2">
    <source>
        <dbReference type="Proteomes" id="UP000203218"/>
    </source>
</evidence>
<evidence type="ECO:0000313" key="1">
    <source>
        <dbReference type="EMBL" id="AMR59453.1"/>
    </source>
</evidence>
<evidence type="ECO:0008006" key="3">
    <source>
        <dbReference type="Google" id="ProtNLM"/>
    </source>
</evidence>
<keyword evidence="2" id="KW-1185">Reference proteome</keyword>
<dbReference type="Pfam" id="PF25708">
    <property type="entry name" value="Phage_T7_Gp5_9"/>
    <property type="match status" value="1"/>
</dbReference>
<accession>A0A172JG16</accession>
<dbReference type="GeneID" id="29066047"/>
<dbReference type="RefSeq" id="YP_009286655.1">
    <property type="nucleotide sequence ID" value="NC_031066.1"/>
</dbReference>
<dbReference type="KEGG" id="vg:29066047"/>
<dbReference type="InterPro" id="IPR058007">
    <property type="entry name" value="Gp5.9"/>
</dbReference>
<organism evidence="1 2">
    <name type="scientific">Citrobacter phage SH1</name>
    <dbReference type="NCBI Taxonomy" id="1805464"/>
    <lineage>
        <taxon>Viruses</taxon>
        <taxon>Duplodnaviria</taxon>
        <taxon>Heunggongvirae</taxon>
        <taxon>Uroviricota</taxon>
        <taxon>Caudoviricetes</taxon>
        <taxon>Autographivirales</taxon>
        <taxon>Autotranscriptaviridae</taxon>
        <taxon>Studiervirinae</taxon>
        <taxon>Teetrevirus</taxon>
        <taxon>Teetrevirus SH1</taxon>
    </lineage>
</organism>
<dbReference type="OrthoDB" id="23273at10239"/>